<feature type="domain" description="ResB-like" evidence="7">
    <location>
        <begin position="71"/>
        <end position="520"/>
    </location>
</feature>
<dbReference type="AlphaFoldDB" id="A0A662Z4E3"/>
<evidence type="ECO:0000259" key="7">
    <source>
        <dbReference type="Pfam" id="PF05140"/>
    </source>
</evidence>
<accession>A0A662Z4E3</accession>
<gene>
    <name evidence="8" type="ORF">SAMN05192557_0376</name>
</gene>
<dbReference type="PANTHER" id="PTHR31566">
    <property type="entry name" value="CYTOCHROME C BIOGENESIS PROTEIN CCS1, CHLOROPLASTIC"/>
    <property type="match status" value="1"/>
</dbReference>
<feature type="transmembrane region" description="Helical" evidence="6">
    <location>
        <begin position="71"/>
        <end position="89"/>
    </location>
</feature>
<dbReference type="EMBL" id="FOIT01000001">
    <property type="protein sequence ID" value="SEV83838.1"/>
    <property type="molecule type" value="Genomic_DNA"/>
</dbReference>
<keyword evidence="2 6" id="KW-0812">Transmembrane</keyword>
<protein>
    <submittedName>
        <fullName evidence="8">Cytochrome c biogenesis protein</fullName>
    </submittedName>
</protein>
<dbReference type="GO" id="GO:0016020">
    <property type="term" value="C:membrane"/>
    <property type="evidence" value="ECO:0007669"/>
    <property type="project" value="UniProtKB-SubCell"/>
</dbReference>
<organism evidence="8 9">
    <name type="scientific">Aliicoccus persicus</name>
    <dbReference type="NCBI Taxonomy" id="930138"/>
    <lineage>
        <taxon>Bacteria</taxon>
        <taxon>Bacillati</taxon>
        <taxon>Bacillota</taxon>
        <taxon>Bacilli</taxon>
        <taxon>Bacillales</taxon>
        <taxon>Staphylococcaceae</taxon>
        <taxon>Aliicoccus</taxon>
    </lineage>
</organism>
<keyword evidence="5 6" id="KW-0472">Membrane</keyword>
<dbReference type="InterPro" id="IPR007816">
    <property type="entry name" value="ResB-like_domain"/>
</dbReference>
<dbReference type="GO" id="GO:0017004">
    <property type="term" value="P:cytochrome complex assembly"/>
    <property type="evidence" value="ECO:0007669"/>
    <property type="project" value="UniProtKB-KW"/>
</dbReference>
<feature type="transmembrane region" description="Helical" evidence="6">
    <location>
        <begin position="470"/>
        <end position="490"/>
    </location>
</feature>
<dbReference type="InterPro" id="IPR023494">
    <property type="entry name" value="Cyt_c_bgen_Ccs1/CcsB/ResB"/>
</dbReference>
<evidence type="ECO:0000313" key="9">
    <source>
        <dbReference type="Proteomes" id="UP000243605"/>
    </source>
</evidence>
<evidence type="ECO:0000256" key="6">
    <source>
        <dbReference type="SAM" id="Phobius"/>
    </source>
</evidence>
<evidence type="ECO:0000256" key="5">
    <source>
        <dbReference type="ARBA" id="ARBA00023136"/>
    </source>
</evidence>
<keyword evidence="9" id="KW-1185">Reference proteome</keyword>
<dbReference type="Pfam" id="PF05140">
    <property type="entry name" value="ResB"/>
    <property type="match status" value="1"/>
</dbReference>
<comment type="subcellular location">
    <subcellularLocation>
        <location evidence="1">Membrane</location>
        <topology evidence="1">Multi-pass membrane protein</topology>
    </subcellularLocation>
</comment>
<keyword evidence="4 6" id="KW-1133">Transmembrane helix</keyword>
<proteinExistence type="predicted"/>
<feature type="transmembrane region" description="Helical" evidence="6">
    <location>
        <begin position="220"/>
        <end position="238"/>
    </location>
</feature>
<feature type="transmembrane region" description="Helical" evidence="6">
    <location>
        <begin position="127"/>
        <end position="146"/>
    </location>
</feature>
<evidence type="ECO:0000256" key="1">
    <source>
        <dbReference type="ARBA" id="ARBA00004141"/>
    </source>
</evidence>
<evidence type="ECO:0000313" key="8">
    <source>
        <dbReference type="EMBL" id="SEV83838.1"/>
    </source>
</evidence>
<dbReference type="PANTHER" id="PTHR31566:SF0">
    <property type="entry name" value="CYTOCHROME C BIOGENESIS PROTEIN CCS1, CHLOROPLASTIC"/>
    <property type="match status" value="1"/>
</dbReference>
<evidence type="ECO:0000256" key="3">
    <source>
        <dbReference type="ARBA" id="ARBA00022748"/>
    </source>
</evidence>
<evidence type="ECO:0000256" key="4">
    <source>
        <dbReference type="ARBA" id="ARBA00022989"/>
    </source>
</evidence>
<dbReference type="RefSeq" id="WP_091473360.1">
    <property type="nucleotide sequence ID" value="NZ_FOIT01000001.1"/>
</dbReference>
<keyword evidence="3" id="KW-0201">Cytochrome c-type biogenesis</keyword>
<dbReference type="Proteomes" id="UP000243605">
    <property type="component" value="Unassembled WGS sequence"/>
</dbReference>
<evidence type="ECO:0000256" key="2">
    <source>
        <dbReference type="ARBA" id="ARBA00022692"/>
    </source>
</evidence>
<sequence>MALKEIKCSSCGHVNPAGTQLCQSCGKLINEDYDKKKIKDVMRYDGSAVRSKVRSQTLYDKIWNFFTSIRNGVIIIALISIAAAIGTIFPQEYFIPVGADPEQHYQEHYGTLGYLYYQLGLHNLYSSWWFLILNGLLALSIIAASIDRGVPLFKTLYKQHVKKHDSFFKRQRLYSIQETTIEDDKVSSIVSKLKKMRYKVRTDGENYMFEKGRFSRWGPYINHSGLILILFGSMLRFFPGLYIDEIIYVSEGETVAIPTTENEFYIENNRFIVENYDQEEHDVFSDALMNAVVTQNFQTDVSIYRNLNQNVVGSRPDLEKVDDYSIQVNHPYRFDGYEIFQSSFDSSQLRSMTFFLEDADGEQVGDPFVVDLRTPDETYNITDDIVIDMRAYSPDFLEIADNGTLVSQTPVPRNPAFVFEVNEQGEDPERSFIRIMGSTPITDNNEYNIRFLEAEDQVASVLTLKKDLTMPFFAVGFVIFLFGLFIGSYINHRRIWIKNDTAFKLAAHTNKNYFGLKKELNKVLESEDIEQVEDKFVIEQTKKDK</sequence>
<reference evidence="8 9" key="1">
    <citation type="submission" date="2016-10" db="EMBL/GenBank/DDBJ databases">
        <authorList>
            <person name="Varghese N."/>
            <person name="Submissions S."/>
        </authorList>
    </citation>
    <scope>NUCLEOTIDE SEQUENCE [LARGE SCALE GENOMIC DNA]</scope>
    <source>
        <strain evidence="8 9">IBRC-M10081</strain>
    </source>
</reference>
<name>A0A662Z4E3_9STAP</name>
<dbReference type="OrthoDB" id="9770923at2"/>